<accession>A0A7W7AYX5</accession>
<evidence type="ECO:0000256" key="10">
    <source>
        <dbReference type="ARBA" id="ARBA00023004"/>
    </source>
</evidence>
<keyword evidence="9 13" id="KW-1133">Transmembrane helix</keyword>
<feature type="transmembrane region" description="Helical" evidence="13">
    <location>
        <begin position="12"/>
        <end position="32"/>
    </location>
</feature>
<evidence type="ECO:0000256" key="1">
    <source>
        <dbReference type="ARBA" id="ARBA00001970"/>
    </source>
</evidence>
<keyword evidence="16" id="KW-1185">Reference proteome</keyword>
<feature type="transmembrane region" description="Helical" evidence="13">
    <location>
        <begin position="139"/>
        <end position="159"/>
    </location>
</feature>
<evidence type="ECO:0000256" key="11">
    <source>
        <dbReference type="ARBA" id="ARBA00023136"/>
    </source>
</evidence>
<evidence type="ECO:0000256" key="7">
    <source>
        <dbReference type="ARBA" id="ARBA00022723"/>
    </source>
</evidence>
<dbReference type="InterPro" id="IPR052168">
    <property type="entry name" value="Cytochrome_b561_oxidase"/>
</dbReference>
<feature type="transmembrane region" description="Helical" evidence="13">
    <location>
        <begin position="44"/>
        <end position="63"/>
    </location>
</feature>
<evidence type="ECO:0000313" key="16">
    <source>
        <dbReference type="Proteomes" id="UP000566324"/>
    </source>
</evidence>
<keyword evidence="6 13" id="KW-0812">Transmembrane</keyword>
<proteinExistence type="inferred from homology"/>
<keyword evidence="10" id="KW-0408">Iron</keyword>
<dbReference type="InterPro" id="IPR011577">
    <property type="entry name" value="Cyt_b561_bac/Ni-Hgenase"/>
</dbReference>
<evidence type="ECO:0000256" key="13">
    <source>
        <dbReference type="SAM" id="Phobius"/>
    </source>
</evidence>
<dbReference type="GO" id="GO:0022904">
    <property type="term" value="P:respiratory electron transport chain"/>
    <property type="evidence" value="ECO:0007669"/>
    <property type="project" value="InterPro"/>
</dbReference>
<evidence type="ECO:0000256" key="12">
    <source>
        <dbReference type="ARBA" id="ARBA00037975"/>
    </source>
</evidence>
<evidence type="ECO:0000256" key="2">
    <source>
        <dbReference type="ARBA" id="ARBA00004651"/>
    </source>
</evidence>
<sequence>MATVHSSYSRTAITLHWLIAVLVLGNITGALYAEGLEGAERGAIMGIHKSIGITVLVLTLWRLGLRLKEGFLLLPAHMKGWEIALAPATHIGFYVLLLAIPLSGWAFAASPERPLVWFNLIALPDSPLGKAGRGFFHDLHGLAALLAIVLVVLHVLGALKHHFPDRDDVLARMLPFLRKNRPDA</sequence>
<dbReference type="RefSeq" id="WP_184064712.1">
    <property type="nucleotide sequence ID" value="NZ_JACHNZ010000004.1"/>
</dbReference>
<dbReference type="PANTHER" id="PTHR30529:SF7">
    <property type="entry name" value="CYTOCHROME B561 BACTERIAL_NI-HYDROGENASE DOMAIN-CONTAINING PROTEIN"/>
    <property type="match status" value="1"/>
</dbReference>
<comment type="caution">
    <text evidence="15">The sequence shown here is derived from an EMBL/GenBank/DDBJ whole genome shotgun (WGS) entry which is preliminary data.</text>
</comment>
<comment type="subcellular location">
    <subcellularLocation>
        <location evidence="2">Cell membrane</location>
        <topology evidence="2">Multi-pass membrane protein</topology>
    </subcellularLocation>
</comment>
<dbReference type="Pfam" id="PF01292">
    <property type="entry name" value="Ni_hydr_CYTB"/>
    <property type="match status" value="1"/>
</dbReference>
<gene>
    <name evidence="15" type="ORF">GGQ98_000536</name>
</gene>
<keyword evidence="3" id="KW-0813">Transport</keyword>
<evidence type="ECO:0000256" key="3">
    <source>
        <dbReference type="ARBA" id="ARBA00022448"/>
    </source>
</evidence>
<dbReference type="GO" id="GO:0009055">
    <property type="term" value="F:electron transfer activity"/>
    <property type="evidence" value="ECO:0007669"/>
    <property type="project" value="InterPro"/>
</dbReference>
<dbReference type="SUPFAM" id="SSF81342">
    <property type="entry name" value="Transmembrane di-heme cytochromes"/>
    <property type="match status" value="1"/>
</dbReference>
<dbReference type="EMBL" id="JACHNZ010000004">
    <property type="protein sequence ID" value="MBB4630931.1"/>
    <property type="molecule type" value="Genomic_DNA"/>
</dbReference>
<keyword evidence="11 13" id="KW-0472">Membrane</keyword>
<evidence type="ECO:0000256" key="6">
    <source>
        <dbReference type="ARBA" id="ARBA00022692"/>
    </source>
</evidence>
<keyword evidence="8" id="KW-0249">Electron transport</keyword>
<comment type="cofactor">
    <cofactor evidence="1">
        <name>heme b</name>
        <dbReference type="ChEBI" id="CHEBI:60344"/>
    </cofactor>
</comment>
<evidence type="ECO:0000259" key="14">
    <source>
        <dbReference type="Pfam" id="PF01292"/>
    </source>
</evidence>
<dbReference type="InterPro" id="IPR016174">
    <property type="entry name" value="Di-haem_cyt_TM"/>
</dbReference>
<evidence type="ECO:0000313" key="15">
    <source>
        <dbReference type="EMBL" id="MBB4630931.1"/>
    </source>
</evidence>
<evidence type="ECO:0000256" key="8">
    <source>
        <dbReference type="ARBA" id="ARBA00022982"/>
    </source>
</evidence>
<feature type="domain" description="Cytochrome b561 bacterial/Ni-hydrogenase" evidence="14">
    <location>
        <begin position="8"/>
        <end position="175"/>
    </location>
</feature>
<reference evidence="15 16" key="1">
    <citation type="submission" date="2020-08" db="EMBL/GenBank/DDBJ databases">
        <title>Genomic Encyclopedia of Type Strains, Phase IV (KMG-IV): sequencing the most valuable type-strain genomes for metagenomic binning, comparative biology and taxonomic classification.</title>
        <authorList>
            <person name="Goeker M."/>
        </authorList>
    </citation>
    <scope>NUCLEOTIDE SEQUENCE [LARGE SCALE GENOMIC DNA]</scope>
    <source>
        <strain evidence="15 16">DSM 17328</strain>
    </source>
</reference>
<feature type="transmembrane region" description="Helical" evidence="13">
    <location>
        <begin position="84"/>
        <end position="108"/>
    </location>
</feature>
<dbReference type="Proteomes" id="UP000566324">
    <property type="component" value="Unassembled WGS sequence"/>
</dbReference>
<comment type="similarity">
    <text evidence="12">Belongs to the cytochrome b561 family.</text>
</comment>
<keyword evidence="5" id="KW-0349">Heme</keyword>
<dbReference type="GO" id="GO:0005886">
    <property type="term" value="C:plasma membrane"/>
    <property type="evidence" value="ECO:0007669"/>
    <property type="project" value="UniProtKB-SubCell"/>
</dbReference>
<protein>
    <submittedName>
        <fullName evidence="15">Cytochrome b561</fullName>
    </submittedName>
</protein>
<evidence type="ECO:0000256" key="9">
    <source>
        <dbReference type="ARBA" id="ARBA00022989"/>
    </source>
</evidence>
<evidence type="ECO:0000256" key="4">
    <source>
        <dbReference type="ARBA" id="ARBA00022475"/>
    </source>
</evidence>
<name>A0A7W7AYX5_9SPHN</name>
<keyword evidence="4" id="KW-1003">Cell membrane</keyword>
<dbReference type="GO" id="GO:0020037">
    <property type="term" value="F:heme binding"/>
    <property type="evidence" value="ECO:0007669"/>
    <property type="project" value="TreeGrafter"/>
</dbReference>
<dbReference type="AlphaFoldDB" id="A0A7W7AYX5"/>
<dbReference type="GO" id="GO:0046872">
    <property type="term" value="F:metal ion binding"/>
    <property type="evidence" value="ECO:0007669"/>
    <property type="project" value="UniProtKB-KW"/>
</dbReference>
<dbReference type="PANTHER" id="PTHR30529">
    <property type="entry name" value="CYTOCHROME B561"/>
    <property type="match status" value="1"/>
</dbReference>
<evidence type="ECO:0000256" key="5">
    <source>
        <dbReference type="ARBA" id="ARBA00022617"/>
    </source>
</evidence>
<organism evidence="15 16">
    <name type="scientific">Sphingosinicella soli</name>
    <dbReference type="NCBI Taxonomy" id="333708"/>
    <lineage>
        <taxon>Bacteria</taxon>
        <taxon>Pseudomonadati</taxon>
        <taxon>Pseudomonadota</taxon>
        <taxon>Alphaproteobacteria</taxon>
        <taxon>Sphingomonadales</taxon>
        <taxon>Sphingosinicellaceae</taxon>
        <taxon>Sphingosinicella</taxon>
    </lineage>
</organism>
<keyword evidence="7" id="KW-0479">Metal-binding</keyword>